<proteinExistence type="predicted"/>
<keyword evidence="4 5" id="KW-0472">Membrane</keyword>
<feature type="transmembrane region" description="Helical" evidence="5">
    <location>
        <begin position="119"/>
        <end position="144"/>
    </location>
</feature>
<dbReference type="RefSeq" id="WP_344737737.1">
    <property type="nucleotide sequence ID" value="NZ_BAAAYU010000005.1"/>
</dbReference>
<protein>
    <recommendedName>
        <fullName evidence="6">Methylamine utilisation protein MauE domain-containing protein</fullName>
    </recommendedName>
</protein>
<name>A0ABP7AMA6_9MICO</name>
<dbReference type="InterPro" id="IPR009908">
    <property type="entry name" value="Methylamine_util_MauE"/>
</dbReference>
<keyword evidence="2 5" id="KW-0812">Transmembrane</keyword>
<evidence type="ECO:0000256" key="4">
    <source>
        <dbReference type="ARBA" id="ARBA00023136"/>
    </source>
</evidence>
<evidence type="ECO:0000259" key="6">
    <source>
        <dbReference type="Pfam" id="PF07291"/>
    </source>
</evidence>
<organism evidence="7 8">
    <name type="scientific">Microbacterium awajiense</name>
    <dbReference type="NCBI Taxonomy" id="415214"/>
    <lineage>
        <taxon>Bacteria</taxon>
        <taxon>Bacillati</taxon>
        <taxon>Actinomycetota</taxon>
        <taxon>Actinomycetes</taxon>
        <taxon>Micrococcales</taxon>
        <taxon>Microbacteriaceae</taxon>
        <taxon>Microbacterium</taxon>
    </lineage>
</organism>
<sequence>MPDALAAALPLILAGVLVWSGIAKLRHPDDLSGWAELGVPKVFRRTWLLRLHPWGELALAVALVLLGGWLGLAAALVALVLMVAYLVLVARAVSAASDSSCACFGDRKPVTRATVTRNAWLVALAVGVAAVIWATPLLGGAVVVAASEPWWIVALAVAAVTVALVLWPEPTAEESEEPAAPAPAAADPLDDEYVRLRTPAVPVSLADGTVVNLRTLAMSKPILLLALSETCGACASVNARVDDWRALLPEVDVRRLLTTDPATTTWADTDEPQSLHDPQGYVRGSIEDWGTPSAVLLGADGLLAGGPVTGANDISQFVADIYESLHGEPPPA</sequence>
<evidence type="ECO:0000256" key="2">
    <source>
        <dbReference type="ARBA" id="ARBA00022692"/>
    </source>
</evidence>
<evidence type="ECO:0000256" key="3">
    <source>
        <dbReference type="ARBA" id="ARBA00022989"/>
    </source>
</evidence>
<evidence type="ECO:0000256" key="1">
    <source>
        <dbReference type="ARBA" id="ARBA00004141"/>
    </source>
</evidence>
<dbReference type="Pfam" id="PF07291">
    <property type="entry name" value="MauE"/>
    <property type="match status" value="1"/>
</dbReference>
<comment type="caution">
    <text evidence="7">The sequence shown here is derived from an EMBL/GenBank/DDBJ whole genome shotgun (WGS) entry which is preliminary data.</text>
</comment>
<evidence type="ECO:0000313" key="8">
    <source>
        <dbReference type="Proteomes" id="UP001501697"/>
    </source>
</evidence>
<keyword evidence="8" id="KW-1185">Reference proteome</keyword>
<feature type="transmembrane region" description="Helical" evidence="5">
    <location>
        <begin position="150"/>
        <end position="167"/>
    </location>
</feature>
<evidence type="ECO:0000313" key="7">
    <source>
        <dbReference type="EMBL" id="GAA3635297.1"/>
    </source>
</evidence>
<dbReference type="EMBL" id="BAAAYU010000005">
    <property type="protein sequence ID" value="GAA3635297.1"/>
    <property type="molecule type" value="Genomic_DNA"/>
</dbReference>
<keyword evidence="3 5" id="KW-1133">Transmembrane helix</keyword>
<feature type="transmembrane region" description="Helical" evidence="5">
    <location>
        <begin position="57"/>
        <end position="90"/>
    </location>
</feature>
<dbReference type="Proteomes" id="UP001501697">
    <property type="component" value="Unassembled WGS sequence"/>
</dbReference>
<accession>A0ABP7AMA6</accession>
<feature type="domain" description="Methylamine utilisation protein MauE" evidence="6">
    <location>
        <begin position="4"/>
        <end position="128"/>
    </location>
</feature>
<gene>
    <name evidence="7" type="ORF">GCM10022200_18260</name>
</gene>
<evidence type="ECO:0000256" key="5">
    <source>
        <dbReference type="SAM" id="Phobius"/>
    </source>
</evidence>
<reference evidence="8" key="1">
    <citation type="journal article" date="2019" name="Int. J. Syst. Evol. Microbiol.">
        <title>The Global Catalogue of Microorganisms (GCM) 10K type strain sequencing project: providing services to taxonomists for standard genome sequencing and annotation.</title>
        <authorList>
            <consortium name="The Broad Institute Genomics Platform"/>
            <consortium name="The Broad Institute Genome Sequencing Center for Infectious Disease"/>
            <person name="Wu L."/>
            <person name="Ma J."/>
        </authorList>
    </citation>
    <scope>NUCLEOTIDE SEQUENCE [LARGE SCALE GENOMIC DNA]</scope>
    <source>
        <strain evidence="8">JCM 16544</strain>
    </source>
</reference>
<comment type="subcellular location">
    <subcellularLocation>
        <location evidence="1">Membrane</location>
        <topology evidence="1">Multi-pass membrane protein</topology>
    </subcellularLocation>
</comment>